<dbReference type="Pfam" id="PF13193">
    <property type="entry name" value="AMP-binding_C"/>
    <property type="match status" value="1"/>
</dbReference>
<evidence type="ECO:0000259" key="2">
    <source>
        <dbReference type="Pfam" id="PF00501"/>
    </source>
</evidence>
<gene>
    <name evidence="4" type="ORF">PCOR1329_LOCUS43969</name>
</gene>
<name>A0ABN9U023_9DINO</name>
<dbReference type="Gene3D" id="3.30.300.30">
    <property type="match status" value="1"/>
</dbReference>
<keyword evidence="5" id="KW-1185">Reference proteome</keyword>
<evidence type="ECO:0000313" key="4">
    <source>
        <dbReference type="EMBL" id="CAK0851980.1"/>
    </source>
</evidence>
<dbReference type="CDD" id="cd05911">
    <property type="entry name" value="Firefly_Luc_like"/>
    <property type="match status" value="1"/>
</dbReference>
<dbReference type="Pfam" id="PF00501">
    <property type="entry name" value="AMP-binding"/>
    <property type="match status" value="1"/>
</dbReference>
<proteinExistence type="predicted"/>
<accession>A0ABN9U023</accession>
<evidence type="ECO:0000313" key="5">
    <source>
        <dbReference type="Proteomes" id="UP001189429"/>
    </source>
</evidence>
<dbReference type="InterPro" id="IPR020845">
    <property type="entry name" value="AMP-binding_CS"/>
</dbReference>
<sequence>MASCGKYLVRPRAERRGWEWAPAKACSQRGSHLQILKHARMEALRGKSLDQQTQSLRDQVQITKQKVEGSQHELTDIAAQITPPATQCKTRSKELADTKDELQQLEAQRAMAAHAAAQQAKVHDPANTVDQLKKLRESAVAEEDEAMAIVGRGNRDKHALGEVANTMEQNKGEEEKICRLFDTIKQVTFNGSCWPTFEQFVESQWVNDVTLICAQEHRLCDGGIIAQKAQWRQRRGWPAHIPPASFNDSGERVNGVAILVRDGLDPGLSVCLEAPGLPKVGLMSTHFLASEGLGKTNLGLLADIAVPQADTNQLEHLMAGLQDSPEEFAPVECLKQLLATAVQLVAYTKRESAAGLQWAVLYFAALRCGVILSTLNPAYREDELGHQIADCGAAFLATVPELLGIAKTGAARCDTIREFFVFGEAPGATPFAELSRIGAYWEFQPVQIDKQNDVAVLPYSSGTTGMPKGVQLTHHNLVANIKQMSECIFPNIGKKDTFLAVLPFFHIYGMNKVLAMGLRSGVRIVTMPKFQAKEYLQLLKKYDVTVAHVAPPLVNFLANNPLVKEVLPLTSLKELFCGAAPLGYELALKAKKRLGIPIVRQGYGMTELSPSSHASPYDSHKYGSCGRLLANMECKIVDVDTGKTRGVGPTEAGELWLRGPNIMKGYLNHPDADKTIIDAQGFLHTGDIGYVDEDGDYFIIDRLKELIKVKGFQVAPAEIEGLLLKHPEIEDAAIIGVPAKREGDGETPKAFIVRKASSNLTEDQVKAYISSTLAPYKHLGYVSFIKEIPRSASGKILRKNLRFREALFG</sequence>
<dbReference type="SUPFAM" id="SSF56801">
    <property type="entry name" value="Acetyl-CoA synthetase-like"/>
    <property type="match status" value="1"/>
</dbReference>
<dbReference type="InterPro" id="IPR000873">
    <property type="entry name" value="AMP-dep_synth/lig_dom"/>
</dbReference>
<dbReference type="InterPro" id="IPR045851">
    <property type="entry name" value="AMP-bd_C_sf"/>
</dbReference>
<dbReference type="PANTHER" id="PTHR24096">
    <property type="entry name" value="LONG-CHAIN-FATTY-ACID--COA LIGASE"/>
    <property type="match status" value="1"/>
</dbReference>
<evidence type="ECO:0000259" key="3">
    <source>
        <dbReference type="Pfam" id="PF13193"/>
    </source>
</evidence>
<dbReference type="PROSITE" id="PS00455">
    <property type="entry name" value="AMP_BINDING"/>
    <property type="match status" value="1"/>
</dbReference>
<dbReference type="InterPro" id="IPR025110">
    <property type="entry name" value="AMP-bd_C"/>
</dbReference>
<evidence type="ECO:0000256" key="1">
    <source>
        <dbReference type="SAM" id="Coils"/>
    </source>
</evidence>
<dbReference type="Gene3D" id="2.30.38.10">
    <property type="entry name" value="Luciferase, Domain 3"/>
    <property type="match status" value="1"/>
</dbReference>
<feature type="domain" description="AMP-binding enzyme C-terminal" evidence="3">
    <location>
        <begin position="718"/>
        <end position="795"/>
    </location>
</feature>
<feature type="coiled-coil region" evidence="1">
    <location>
        <begin position="88"/>
        <end position="115"/>
    </location>
</feature>
<dbReference type="Gene3D" id="3.40.50.980">
    <property type="match status" value="2"/>
</dbReference>
<dbReference type="PANTHER" id="PTHR24096:SF422">
    <property type="entry name" value="BCDNA.GH02901"/>
    <property type="match status" value="1"/>
</dbReference>
<dbReference type="Proteomes" id="UP001189429">
    <property type="component" value="Unassembled WGS sequence"/>
</dbReference>
<feature type="domain" description="AMP-dependent synthetase/ligase" evidence="2">
    <location>
        <begin position="356"/>
        <end position="667"/>
    </location>
</feature>
<reference evidence="4" key="1">
    <citation type="submission" date="2023-10" db="EMBL/GenBank/DDBJ databases">
        <authorList>
            <person name="Chen Y."/>
            <person name="Shah S."/>
            <person name="Dougan E. K."/>
            <person name="Thang M."/>
            <person name="Chan C."/>
        </authorList>
    </citation>
    <scope>NUCLEOTIDE SEQUENCE [LARGE SCALE GENOMIC DNA]</scope>
</reference>
<keyword evidence="1" id="KW-0175">Coiled coil</keyword>
<protein>
    <recommendedName>
        <fullName evidence="6">4-coumarate--CoA ligase</fullName>
    </recommendedName>
</protein>
<organism evidence="4 5">
    <name type="scientific">Prorocentrum cordatum</name>
    <dbReference type="NCBI Taxonomy" id="2364126"/>
    <lineage>
        <taxon>Eukaryota</taxon>
        <taxon>Sar</taxon>
        <taxon>Alveolata</taxon>
        <taxon>Dinophyceae</taxon>
        <taxon>Prorocentrales</taxon>
        <taxon>Prorocentraceae</taxon>
        <taxon>Prorocentrum</taxon>
    </lineage>
</organism>
<evidence type="ECO:0008006" key="6">
    <source>
        <dbReference type="Google" id="ProtNLM"/>
    </source>
</evidence>
<dbReference type="EMBL" id="CAUYUJ010015283">
    <property type="protein sequence ID" value="CAK0851980.1"/>
    <property type="molecule type" value="Genomic_DNA"/>
</dbReference>
<comment type="caution">
    <text evidence="4">The sequence shown here is derived from an EMBL/GenBank/DDBJ whole genome shotgun (WGS) entry which is preliminary data.</text>
</comment>